<dbReference type="EMBL" id="CP036298">
    <property type="protein sequence ID" value="QDV23579.1"/>
    <property type="molecule type" value="Genomic_DNA"/>
</dbReference>
<dbReference type="Proteomes" id="UP000318017">
    <property type="component" value="Chromosome"/>
</dbReference>
<accession>A0A518G4W1</accession>
<gene>
    <name evidence="1" type="ORF">Q31a_18810</name>
</gene>
<keyword evidence="2" id="KW-1185">Reference proteome</keyword>
<sequence>MVTANAAHFVYDVPSTGPVERGSGGGQFSYDALEAKGRRKAAPNRIVREDVHVSAGKRTKLQASARDLAKNFSIAAWMIRRHLDYCASFTFQAKTSDRGLNKAIEQLMEIQSRPLACDRGGRFSREKMFRQVEASRVLDGDIGMLRLRSGHTQLIESDCVRDPDAGEKKRSDDRFEWVDGVQVDYAGLPRQYSVHGRKKGGRGYEFRRTVPAQNFLLYGFFDRPASDQVRGISPIVAALNNFRDVYDNIDYAQVKMKITQLFALALLRKSEAQGLNEALPTAGEQAVLDGEACEEDVSRPREFDLSGGPTVLDLDTDESVEVIESNTPATEFQSFIEIVLAVGLKSLDIPYSFYNERFTNYSGSRTAWLHYERSCGDRRADQIEARRRWTLWQLQRWIADGIWTPPSGQSIADIKFEWIPRGMPWWKPSEEIVGDIKAIGAGFDNPDRVCRERDRGDPRDNIDATLEIIKYAMDQGKAVIGPDYEHKLNFSADFGVGAPEAAV</sequence>
<dbReference type="InterPro" id="IPR006429">
    <property type="entry name" value="Phage_lambda_portal"/>
</dbReference>
<reference evidence="1 2" key="1">
    <citation type="submission" date="2019-02" db="EMBL/GenBank/DDBJ databases">
        <title>Deep-cultivation of Planctomycetes and their phenomic and genomic characterization uncovers novel biology.</title>
        <authorList>
            <person name="Wiegand S."/>
            <person name="Jogler M."/>
            <person name="Boedeker C."/>
            <person name="Pinto D."/>
            <person name="Vollmers J."/>
            <person name="Rivas-Marin E."/>
            <person name="Kohn T."/>
            <person name="Peeters S.H."/>
            <person name="Heuer A."/>
            <person name="Rast P."/>
            <person name="Oberbeckmann S."/>
            <person name="Bunk B."/>
            <person name="Jeske O."/>
            <person name="Meyerdierks A."/>
            <person name="Storesund J.E."/>
            <person name="Kallscheuer N."/>
            <person name="Luecker S."/>
            <person name="Lage O.M."/>
            <person name="Pohl T."/>
            <person name="Merkel B.J."/>
            <person name="Hornburger P."/>
            <person name="Mueller R.-W."/>
            <person name="Bruemmer F."/>
            <person name="Labrenz M."/>
            <person name="Spormann A.M."/>
            <person name="Op den Camp H."/>
            <person name="Overmann J."/>
            <person name="Amann R."/>
            <person name="Jetten M.S.M."/>
            <person name="Mascher T."/>
            <person name="Medema M.H."/>
            <person name="Devos D.P."/>
            <person name="Kaster A.-K."/>
            <person name="Ovreas L."/>
            <person name="Rohde M."/>
            <person name="Galperin M.Y."/>
            <person name="Jogler C."/>
        </authorList>
    </citation>
    <scope>NUCLEOTIDE SEQUENCE [LARGE SCALE GENOMIC DNA]</scope>
    <source>
        <strain evidence="1 2">Q31a</strain>
    </source>
</reference>
<evidence type="ECO:0000313" key="2">
    <source>
        <dbReference type="Proteomes" id="UP000318017"/>
    </source>
</evidence>
<name>A0A518G4W1_9BACT</name>
<evidence type="ECO:0000313" key="1">
    <source>
        <dbReference type="EMBL" id="QDV23579.1"/>
    </source>
</evidence>
<dbReference type="KEGG" id="ahel:Q31a_18810"/>
<dbReference type="GO" id="GO:0019068">
    <property type="term" value="P:virion assembly"/>
    <property type="evidence" value="ECO:0007669"/>
    <property type="project" value="InterPro"/>
</dbReference>
<dbReference type="OrthoDB" id="208107at2"/>
<proteinExistence type="predicted"/>
<organism evidence="1 2">
    <name type="scientific">Aureliella helgolandensis</name>
    <dbReference type="NCBI Taxonomy" id="2527968"/>
    <lineage>
        <taxon>Bacteria</taxon>
        <taxon>Pseudomonadati</taxon>
        <taxon>Planctomycetota</taxon>
        <taxon>Planctomycetia</taxon>
        <taxon>Pirellulales</taxon>
        <taxon>Pirellulaceae</taxon>
        <taxon>Aureliella</taxon>
    </lineage>
</organism>
<dbReference type="Pfam" id="PF05136">
    <property type="entry name" value="Phage_portal_2"/>
    <property type="match status" value="1"/>
</dbReference>
<protein>
    <submittedName>
        <fullName evidence="1">Phage portal protein, lambda family</fullName>
    </submittedName>
</protein>
<dbReference type="AlphaFoldDB" id="A0A518G4W1"/>
<dbReference type="RefSeq" id="WP_145076603.1">
    <property type="nucleotide sequence ID" value="NZ_CP036298.1"/>
</dbReference>
<dbReference type="GO" id="GO:0005198">
    <property type="term" value="F:structural molecule activity"/>
    <property type="evidence" value="ECO:0007669"/>
    <property type="project" value="InterPro"/>
</dbReference>